<dbReference type="OrthoDB" id="9781972at2"/>
<dbReference type="AlphaFoldDB" id="A0A261VTX9"/>
<accession>A0A261VTX9</accession>
<gene>
    <name evidence="1" type="ORF">CAL22_01310</name>
</gene>
<dbReference type="InterPro" id="IPR018655">
    <property type="entry name" value="DUF2086"/>
</dbReference>
<dbReference type="RefSeq" id="WP_094809696.1">
    <property type="nucleotide sequence ID" value="NZ_NEVU01000001.1"/>
</dbReference>
<evidence type="ECO:0000313" key="1">
    <source>
        <dbReference type="EMBL" id="OZI77221.1"/>
    </source>
</evidence>
<organism evidence="1 2">
    <name type="scientific">Bordetella genomosp. 12</name>
    <dbReference type="NCBI Taxonomy" id="463035"/>
    <lineage>
        <taxon>Bacteria</taxon>
        <taxon>Pseudomonadati</taxon>
        <taxon>Pseudomonadota</taxon>
        <taxon>Betaproteobacteria</taxon>
        <taxon>Burkholderiales</taxon>
        <taxon>Alcaligenaceae</taxon>
        <taxon>Bordetella</taxon>
    </lineage>
</organism>
<name>A0A261VTX9_9BORD</name>
<comment type="caution">
    <text evidence="1">The sequence shown here is derived from an EMBL/GenBank/DDBJ whole genome shotgun (WGS) entry which is preliminary data.</text>
</comment>
<evidence type="ECO:0000313" key="2">
    <source>
        <dbReference type="Proteomes" id="UP000216429"/>
    </source>
</evidence>
<evidence type="ECO:0008006" key="3">
    <source>
        <dbReference type="Google" id="ProtNLM"/>
    </source>
</evidence>
<proteinExistence type="predicted"/>
<keyword evidence="2" id="KW-1185">Reference proteome</keyword>
<dbReference type="EMBL" id="NEVU01000001">
    <property type="protein sequence ID" value="OZI77221.1"/>
    <property type="molecule type" value="Genomic_DNA"/>
</dbReference>
<reference evidence="2" key="1">
    <citation type="submission" date="2017-05" db="EMBL/GenBank/DDBJ databases">
        <title>Complete and WGS of Bordetella genogroups.</title>
        <authorList>
            <person name="Spilker T."/>
            <person name="Lipuma J."/>
        </authorList>
    </citation>
    <scope>NUCLEOTIDE SEQUENCE [LARGE SCALE GENOMIC DNA]</scope>
    <source>
        <strain evidence="2">AU6712</strain>
    </source>
</reference>
<dbReference type="Pfam" id="PF09859">
    <property type="entry name" value="Oxygenase-NA"/>
    <property type="match status" value="1"/>
</dbReference>
<dbReference type="Proteomes" id="UP000216429">
    <property type="component" value="Unassembled WGS sequence"/>
</dbReference>
<protein>
    <recommendedName>
        <fullName evidence="3">Prolyl 4-hydroxylase</fullName>
    </recommendedName>
</protein>
<sequence>MPQWDEPLDEQGWVLLDRPLDGQALLGLRAGQVPRWAATLRDQLEPIAHRWLSHLGPAGGAARAAQAVVQAHRLTAGQALPLSTHHAPDRFPLQLLILLDAPGRDFTGGQTIAVEQRPRMQSRPAVLPLEQGSVAICATGPRPVQGRQGHYTTVLRLGAGPVLQGERQCCLLGWQL</sequence>